<feature type="transmembrane region" description="Helical" evidence="2">
    <location>
        <begin position="107"/>
        <end position="128"/>
    </location>
</feature>
<feature type="region of interest" description="Disordered" evidence="1">
    <location>
        <begin position="297"/>
        <end position="346"/>
    </location>
</feature>
<sequence length="385" mass="42666">MANGFAGAQVMNDRRRRRLATEDVDTTSPEETSAGTLEKRDLPEGRLPSHFPLRRIISRKQWKTALIVMSLATFCGGLCWALLSLDEVSQTAGRITVDFLQPTTSPFLSGVMGMLLVCCGGMAALIGWMRDRSPSDFRGSYRQWIRAGLFLFAVGSGMILGVDRLIVRLLSQTSLSAEQIKLAVTSFMIISGLIVCGPLRRELCMNRMSALAMSSTLLAWVASASLLGWCLYHPEITETAQRLATCSALWGCTLLAITCVVHLPYVLYVSVDAPRQKPVKKWNFRISLPKLKLPKLKLPKRTPRPAKASKPTKAEPVKPAARVEKKTAAPKSAPKPAPPKVAQPELIDFNGRKLDLSLPEEELVKGMSKRERRRFRQLLRERTAA</sequence>
<feature type="region of interest" description="Disordered" evidence="1">
    <location>
        <begin position="360"/>
        <end position="385"/>
    </location>
</feature>
<keyword evidence="2" id="KW-0472">Membrane</keyword>
<feature type="transmembrane region" description="Helical" evidence="2">
    <location>
        <begin position="248"/>
        <end position="271"/>
    </location>
</feature>
<feature type="transmembrane region" description="Helical" evidence="2">
    <location>
        <begin position="211"/>
        <end position="228"/>
    </location>
</feature>
<feature type="transmembrane region" description="Helical" evidence="2">
    <location>
        <begin position="64"/>
        <end position="83"/>
    </location>
</feature>
<evidence type="ECO:0000313" key="3">
    <source>
        <dbReference type="EMBL" id="QDT63083.1"/>
    </source>
</evidence>
<keyword evidence="4" id="KW-1185">Reference proteome</keyword>
<proteinExistence type="predicted"/>
<name>A0A517T3X7_9PLAN</name>
<feature type="compositionally biased region" description="Polar residues" evidence="1">
    <location>
        <begin position="26"/>
        <end position="35"/>
    </location>
</feature>
<feature type="transmembrane region" description="Helical" evidence="2">
    <location>
        <begin position="179"/>
        <end position="199"/>
    </location>
</feature>
<dbReference type="Proteomes" id="UP000319976">
    <property type="component" value="Chromosome"/>
</dbReference>
<feature type="transmembrane region" description="Helical" evidence="2">
    <location>
        <begin position="149"/>
        <end position="167"/>
    </location>
</feature>
<evidence type="ECO:0000256" key="1">
    <source>
        <dbReference type="SAM" id="MobiDB-lite"/>
    </source>
</evidence>
<accession>A0A517T3X7</accession>
<reference evidence="3 4" key="1">
    <citation type="submission" date="2019-02" db="EMBL/GenBank/DDBJ databases">
        <title>Deep-cultivation of Planctomycetes and their phenomic and genomic characterization uncovers novel biology.</title>
        <authorList>
            <person name="Wiegand S."/>
            <person name="Jogler M."/>
            <person name="Boedeker C."/>
            <person name="Pinto D."/>
            <person name="Vollmers J."/>
            <person name="Rivas-Marin E."/>
            <person name="Kohn T."/>
            <person name="Peeters S.H."/>
            <person name="Heuer A."/>
            <person name="Rast P."/>
            <person name="Oberbeckmann S."/>
            <person name="Bunk B."/>
            <person name="Jeske O."/>
            <person name="Meyerdierks A."/>
            <person name="Storesund J.E."/>
            <person name="Kallscheuer N."/>
            <person name="Luecker S."/>
            <person name="Lage O.M."/>
            <person name="Pohl T."/>
            <person name="Merkel B.J."/>
            <person name="Hornburger P."/>
            <person name="Mueller R.-W."/>
            <person name="Bruemmer F."/>
            <person name="Labrenz M."/>
            <person name="Spormann A.M."/>
            <person name="Op den Camp H."/>
            <person name="Overmann J."/>
            <person name="Amann R."/>
            <person name="Jetten M.S.M."/>
            <person name="Mascher T."/>
            <person name="Medema M.H."/>
            <person name="Devos D.P."/>
            <person name="Kaster A.-K."/>
            <person name="Ovreas L."/>
            <person name="Rohde M."/>
            <person name="Galperin M.Y."/>
            <person name="Jogler C."/>
        </authorList>
    </citation>
    <scope>NUCLEOTIDE SEQUENCE [LARGE SCALE GENOMIC DNA]</scope>
    <source>
        <strain evidence="3 4">V22</strain>
    </source>
</reference>
<dbReference type="EMBL" id="CP036316">
    <property type="protein sequence ID" value="QDT63083.1"/>
    <property type="molecule type" value="Genomic_DNA"/>
</dbReference>
<feature type="compositionally biased region" description="Basic and acidic residues" evidence="1">
    <location>
        <begin position="312"/>
        <end position="327"/>
    </location>
</feature>
<dbReference type="OrthoDB" id="209157at2"/>
<gene>
    <name evidence="3" type="ORF">V22_02830</name>
</gene>
<dbReference type="RefSeq" id="WP_145259125.1">
    <property type="nucleotide sequence ID" value="NZ_CP036316.1"/>
</dbReference>
<dbReference type="KEGG" id="chya:V22_02830"/>
<keyword evidence="2" id="KW-1133">Transmembrane helix</keyword>
<dbReference type="AlphaFoldDB" id="A0A517T3X7"/>
<organism evidence="3 4">
    <name type="scientific">Calycomorphotria hydatis</name>
    <dbReference type="NCBI Taxonomy" id="2528027"/>
    <lineage>
        <taxon>Bacteria</taxon>
        <taxon>Pseudomonadati</taxon>
        <taxon>Planctomycetota</taxon>
        <taxon>Planctomycetia</taxon>
        <taxon>Planctomycetales</taxon>
        <taxon>Planctomycetaceae</taxon>
        <taxon>Calycomorphotria</taxon>
    </lineage>
</organism>
<feature type="region of interest" description="Disordered" evidence="1">
    <location>
        <begin position="16"/>
        <end position="43"/>
    </location>
</feature>
<protein>
    <submittedName>
        <fullName evidence="3">Uncharacterized protein</fullName>
    </submittedName>
</protein>
<keyword evidence="2" id="KW-0812">Transmembrane</keyword>
<evidence type="ECO:0000256" key="2">
    <source>
        <dbReference type="SAM" id="Phobius"/>
    </source>
</evidence>
<evidence type="ECO:0000313" key="4">
    <source>
        <dbReference type="Proteomes" id="UP000319976"/>
    </source>
</evidence>